<keyword evidence="1" id="KW-0175">Coiled coil</keyword>
<dbReference type="EMBL" id="SLWV01000046">
    <property type="protein sequence ID" value="TCO68276.1"/>
    <property type="molecule type" value="Genomic_DNA"/>
</dbReference>
<keyword evidence="2" id="KW-0732">Signal</keyword>
<proteinExistence type="predicted"/>
<accession>A0A4R2KDD5</accession>
<evidence type="ECO:0000256" key="1">
    <source>
        <dbReference type="SAM" id="Coils"/>
    </source>
</evidence>
<comment type="caution">
    <text evidence="3">The sequence shown here is derived from an EMBL/GenBank/DDBJ whole genome shotgun (WGS) entry which is preliminary data.</text>
</comment>
<protein>
    <submittedName>
        <fullName evidence="3">Uncharacterized protein</fullName>
    </submittedName>
</protein>
<feature type="chain" id="PRO_5021029075" evidence="2">
    <location>
        <begin position="25"/>
        <end position="139"/>
    </location>
</feature>
<feature type="coiled-coil region" evidence="1">
    <location>
        <begin position="66"/>
        <end position="139"/>
    </location>
</feature>
<dbReference type="PROSITE" id="PS51257">
    <property type="entry name" value="PROKAR_LIPOPROTEIN"/>
    <property type="match status" value="1"/>
</dbReference>
<evidence type="ECO:0000256" key="2">
    <source>
        <dbReference type="SAM" id="SignalP"/>
    </source>
</evidence>
<dbReference type="RefSeq" id="WP_132248261.1">
    <property type="nucleotide sequence ID" value="NZ_SLWV01000046.1"/>
</dbReference>
<feature type="signal peptide" evidence="2">
    <location>
        <begin position="1"/>
        <end position="24"/>
    </location>
</feature>
<reference evidence="3 4" key="1">
    <citation type="submission" date="2019-03" db="EMBL/GenBank/DDBJ databases">
        <title>Genomic Encyclopedia of Type Strains, Phase IV (KMG-IV): sequencing the most valuable type-strain genomes for metagenomic binning, comparative biology and taxonomic classification.</title>
        <authorList>
            <person name="Goeker M."/>
        </authorList>
    </citation>
    <scope>NUCLEOTIDE SEQUENCE [LARGE SCALE GENOMIC DNA]</scope>
    <source>
        <strain evidence="3 4">DSM 102940</strain>
    </source>
</reference>
<sequence>MRFKKSIITTVLLLAVACSTIVFAATPSLYQTVKTRLFSIADTYLNRESALIESGQQNQLQLNQYVESIEDEMRQELDGYEQQQIEAAKQEIQEQINAVKAQIDQERQQIEIDIKENIKQKIRRDLEKELEKIERELNK</sequence>
<name>A0A4R2KDD5_9FIRM</name>
<organism evidence="3 4">
    <name type="scientific">Marinisporobacter balticus</name>
    <dbReference type="NCBI Taxonomy" id="2018667"/>
    <lineage>
        <taxon>Bacteria</taxon>
        <taxon>Bacillati</taxon>
        <taxon>Bacillota</taxon>
        <taxon>Clostridia</taxon>
        <taxon>Peptostreptococcales</taxon>
        <taxon>Thermotaleaceae</taxon>
        <taxon>Marinisporobacter</taxon>
    </lineage>
</organism>
<gene>
    <name evidence="3" type="ORF">EV214_14613</name>
</gene>
<evidence type="ECO:0000313" key="3">
    <source>
        <dbReference type="EMBL" id="TCO68276.1"/>
    </source>
</evidence>
<evidence type="ECO:0000313" key="4">
    <source>
        <dbReference type="Proteomes" id="UP000294919"/>
    </source>
</evidence>
<dbReference type="Proteomes" id="UP000294919">
    <property type="component" value="Unassembled WGS sequence"/>
</dbReference>
<dbReference type="AlphaFoldDB" id="A0A4R2KDD5"/>
<keyword evidence="4" id="KW-1185">Reference proteome</keyword>